<organism evidence="2 3">
    <name type="scientific">Pyrenophora seminiperda CCB06</name>
    <dbReference type="NCBI Taxonomy" id="1302712"/>
    <lineage>
        <taxon>Eukaryota</taxon>
        <taxon>Fungi</taxon>
        <taxon>Dikarya</taxon>
        <taxon>Ascomycota</taxon>
        <taxon>Pezizomycotina</taxon>
        <taxon>Dothideomycetes</taxon>
        <taxon>Pleosporomycetidae</taxon>
        <taxon>Pleosporales</taxon>
        <taxon>Pleosporineae</taxon>
        <taxon>Pleosporaceae</taxon>
        <taxon>Pyrenophora</taxon>
    </lineage>
</organism>
<protein>
    <submittedName>
        <fullName evidence="2">Fungal specific transcription factor</fullName>
    </submittedName>
</protein>
<evidence type="ECO:0000313" key="3">
    <source>
        <dbReference type="Proteomes" id="UP000265663"/>
    </source>
</evidence>
<gene>
    <name evidence="2" type="ORF">GMOD_00009381</name>
</gene>
<keyword evidence="3" id="KW-1185">Reference proteome</keyword>
<name>A0A3M7MGN7_9PLEO</name>
<dbReference type="EMBL" id="KE747841">
    <property type="protein sequence ID" value="RMZ73637.1"/>
    <property type="molecule type" value="Genomic_DNA"/>
</dbReference>
<feature type="region of interest" description="Disordered" evidence="1">
    <location>
        <begin position="1"/>
        <end position="25"/>
    </location>
</feature>
<sequence length="285" mass="32183">MDQMNTSKYAPKTPAERVAQSKAEKLKQDKERVTRLLGRLRWKAEMLWVSYMRTMEIIQATAAAQQHQDQSQHDKHTMGSGTSSTQAETMFKIDFFEFYTLLERYMTDCLALFGISVSAAVTPRQNFNALRYEVHPELHRTRPLASHAFHANLLEALDNAEGPLAGSLGEVRVRAQLGRAKEFRNAWKDVSTGQRNGNGNGNAGGEGKAVLQLQDLGLQDMLQEILWGCEEAERVVQAYDNKEERLTTRDFEPKSTTGTTMYDGGGSMEIEDMPFEYMDDAMDLD</sequence>
<feature type="region of interest" description="Disordered" evidence="1">
    <location>
        <begin position="64"/>
        <end position="83"/>
    </location>
</feature>
<accession>A0A3M7MGN7</accession>
<reference evidence="2 3" key="1">
    <citation type="journal article" date="2014" name="PLoS ONE">
        <title>De novo Genome Assembly of the Fungal Plant Pathogen Pyrenophora semeniperda.</title>
        <authorList>
            <person name="Soliai M.M."/>
            <person name="Meyer S.E."/>
            <person name="Udall J.A."/>
            <person name="Elzinga D.E."/>
            <person name="Hermansen R.A."/>
            <person name="Bodily P.M."/>
            <person name="Hart A.A."/>
            <person name="Coleman C.E."/>
        </authorList>
    </citation>
    <scope>NUCLEOTIDE SEQUENCE [LARGE SCALE GENOMIC DNA]</scope>
    <source>
        <strain evidence="2 3">CCB06</strain>
        <tissue evidence="2">Mycelium</tissue>
    </source>
</reference>
<dbReference type="AlphaFoldDB" id="A0A3M7MGN7"/>
<dbReference type="Proteomes" id="UP000265663">
    <property type="component" value="Unassembled WGS sequence"/>
</dbReference>
<evidence type="ECO:0000256" key="1">
    <source>
        <dbReference type="SAM" id="MobiDB-lite"/>
    </source>
</evidence>
<dbReference type="OrthoDB" id="3858188at2759"/>
<proteinExistence type="predicted"/>
<evidence type="ECO:0000313" key="2">
    <source>
        <dbReference type="EMBL" id="RMZ73637.1"/>
    </source>
</evidence>